<reference evidence="2 3" key="1">
    <citation type="submission" date="2018-11" db="EMBL/GenBank/DDBJ databases">
        <authorList>
            <consortium name="Pathogen Informatics"/>
        </authorList>
    </citation>
    <scope>NUCLEOTIDE SEQUENCE [LARGE SCALE GENOMIC DNA]</scope>
    <source>
        <strain evidence="2 3">Zambia</strain>
    </source>
</reference>
<organism evidence="2 3">
    <name type="scientific">Schistosoma margrebowiei</name>
    <dbReference type="NCBI Taxonomy" id="48269"/>
    <lineage>
        <taxon>Eukaryota</taxon>
        <taxon>Metazoa</taxon>
        <taxon>Spiralia</taxon>
        <taxon>Lophotrochozoa</taxon>
        <taxon>Platyhelminthes</taxon>
        <taxon>Trematoda</taxon>
        <taxon>Digenea</taxon>
        <taxon>Strigeidida</taxon>
        <taxon>Schistosomatoidea</taxon>
        <taxon>Schistosomatidae</taxon>
        <taxon>Schistosoma</taxon>
    </lineage>
</organism>
<feature type="region of interest" description="Disordered" evidence="1">
    <location>
        <begin position="136"/>
        <end position="155"/>
    </location>
</feature>
<gene>
    <name evidence="2" type="ORF">SMRZ_LOCUS23324</name>
</gene>
<keyword evidence="3" id="KW-1185">Reference proteome</keyword>
<evidence type="ECO:0000256" key="1">
    <source>
        <dbReference type="SAM" id="MobiDB-lite"/>
    </source>
</evidence>
<feature type="region of interest" description="Disordered" evidence="1">
    <location>
        <begin position="1"/>
        <end position="23"/>
    </location>
</feature>
<dbReference type="AlphaFoldDB" id="A0A183N4U9"/>
<accession>A0A183N4U9</accession>
<dbReference type="EMBL" id="UZAI01019643">
    <property type="protein sequence ID" value="VDP46772.1"/>
    <property type="molecule type" value="Genomic_DNA"/>
</dbReference>
<evidence type="ECO:0000313" key="3">
    <source>
        <dbReference type="Proteomes" id="UP000277204"/>
    </source>
</evidence>
<feature type="compositionally biased region" description="Basic and acidic residues" evidence="1">
    <location>
        <begin position="136"/>
        <end position="146"/>
    </location>
</feature>
<name>A0A183N4U9_9TREM</name>
<evidence type="ECO:0000313" key="2">
    <source>
        <dbReference type="EMBL" id="VDP46772.1"/>
    </source>
</evidence>
<sequence>MPRLERTTPDVKTSSDDTDGEKGTKMVRDLQTYVPSINWSWAKLYSHINAFRKSHKLHRITLRKTKSTISASTRSSAINSSRTRTGKAKAQAEYTQVDKQVKRSIRTDKRKYMEDLAMTVEKAAREGNMRELYDIKKKLSGNDRKPERPRKSKEGKVITNIEEQQNRWVEHFKELLNRSAPLNPPNIEVAPTDLPIHVDPRTIEEISMAIRQTRSGKTAGPDNIPAEVLKADTSTFEGKCGIQWTARMQLADLDFADDLTLLSHTQQQMQEKTTNIAAASAAIGLNINKGKARFSDTTQHAPIKSHITEKLWRM</sequence>
<proteinExistence type="predicted"/>
<dbReference type="Proteomes" id="UP000277204">
    <property type="component" value="Unassembled WGS sequence"/>
</dbReference>
<protein>
    <submittedName>
        <fullName evidence="2">Uncharacterized protein</fullName>
    </submittedName>
</protein>